<feature type="non-terminal residue" evidence="2">
    <location>
        <position position="1"/>
    </location>
</feature>
<name>A0ABS8SHA6_DATST</name>
<evidence type="ECO:0000313" key="2">
    <source>
        <dbReference type="EMBL" id="MCD7458306.1"/>
    </source>
</evidence>
<dbReference type="Proteomes" id="UP000823775">
    <property type="component" value="Unassembled WGS sequence"/>
</dbReference>
<keyword evidence="3" id="KW-1185">Reference proteome</keyword>
<proteinExistence type="predicted"/>
<reference evidence="2 3" key="1">
    <citation type="journal article" date="2021" name="BMC Genomics">
        <title>Datura genome reveals duplications of psychoactive alkaloid biosynthetic genes and high mutation rate following tissue culture.</title>
        <authorList>
            <person name="Rajewski A."/>
            <person name="Carter-House D."/>
            <person name="Stajich J."/>
            <person name="Litt A."/>
        </authorList>
    </citation>
    <scope>NUCLEOTIDE SEQUENCE [LARGE SCALE GENOMIC DNA]</scope>
    <source>
        <strain evidence="2">AR-01</strain>
    </source>
</reference>
<evidence type="ECO:0000313" key="3">
    <source>
        <dbReference type="Proteomes" id="UP000823775"/>
    </source>
</evidence>
<evidence type="ECO:0000256" key="1">
    <source>
        <dbReference type="SAM" id="MobiDB-lite"/>
    </source>
</evidence>
<organism evidence="2 3">
    <name type="scientific">Datura stramonium</name>
    <name type="common">Jimsonweed</name>
    <name type="synonym">Common thornapple</name>
    <dbReference type="NCBI Taxonomy" id="4076"/>
    <lineage>
        <taxon>Eukaryota</taxon>
        <taxon>Viridiplantae</taxon>
        <taxon>Streptophyta</taxon>
        <taxon>Embryophyta</taxon>
        <taxon>Tracheophyta</taxon>
        <taxon>Spermatophyta</taxon>
        <taxon>Magnoliopsida</taxon>
        <taxon>eudicotyledons</taxon>
        <taxon>Gunneridae</taxon>
        <taxon>Pentapetalae</taxon>
        <taxon>asterids</taxon>
        <taxon>lamiids</taxon>
        <taxon>Solanales</taxon>
        <taxon>Solanaceae</taxon>
        <taxon>Solanoideae</taxon>
        <taxon>Datureae</taxon>
        <taxon>Datura</taxon>
    </lineage>
</organism>
<accession>A0ABS8SHA6</accession>
<feature type="region of interest" description="Disordered" evidence="1">
    <location>
        <begin position="18"/>
        <end position="44"/>
    </location>
</feature>
<dbReference type="EMBL" id="JACEIK010000511">
    <property type="protein sequence ID" value="MCD7458306.1"/>
    <property type="molecule type" value="Genomic_DNA"/>
</dbReference>
<protein>
    <submittedName>
        <fullName evidence="2">Uncharacterized protein</fullName>
    </submittedName>
</protein>
<sequence length="112" mass="12482">PTRANIPEFSFLRGFENKAASDSSGGSGGPLVRRSRDPPRRSLHRCSEASFAAATLTKQNNRLVKLTKLDDYRDFIPSGQLKSIPSTSLPYVLYSSHCRIPIVPIEIRIRIL</sequence>
<comment type="caution">
    <text evidence="2">The sequence shown here is derived from an EMBL/GenBank/DDBJ whole genome shotgun (WGS) entry which is preliminary data.</text>
</comment>
<gene>
    <name evidence="2" type="ORF">HAX54_037834</name>
</gene>